<organism evidence="2">
    <name type="scientific">hydrothermal vent metagenome</name>
    <dbReference type="NCBI Taxonomy" id="652676"/>
    <lineage>
        <taxon>unclassified sequences</taxon>
        <taxon>metagenomes</taxon>
        <taxon>ecological metagenomes</taxon>
    </lineage>
</organism>
<feature type="non-terminal residue" evidence="2">
    <location>
        <position position="130"/>
    </location>
</feature>
<gene>
    <name evidence="2" type="ORF">MNBD_BACTEROID01-2176</name>
</gene>
<name>A0A3B0UD70_9ZZZZ</name>
<sequence length="130" mass="14735">MNYITIPLIGCYELGKKVKYYGCAGLYADFFVSVENHNTSTSFATSPSTHYDHSYDAKDDFNDMGLGYLVGLGVKIPLCDRVNFFVESRYASGLTKTVKDDREMEGYRIPESIKGIYNYAFSLNWGILFI</sequence>
<proteinExistence type="predicted"/>
<dbReference type="AlphaFoldDB" id="A0A3B0UD70"/>
<protein>
    <recommendedName>
        <fullName evidence="1">Outer membrane protein beta-barrel domain-containing protein</fullName>
    </recommendedName>
</protein>
<dbReference type="EMBL" id="UOEP01000217">
    <property type="protein sequence ID" value="VAW24502.1"/>
    <property type="molecule type" value="Genomic_DNA"/>
</dbReference>
<dbReference type="Pfam" id="PF13568">
    <property type="entry name" value="OMP_b-brl_2"/>
    <property type="match status" value="1"/>
</dbReference>
<reference evidence="2" key="1">
    <citation type="submission" date="2018-06" db="EMBL/GenBank/DDBJ databases">
        <authorList>
            <person name="Zhirakovskaya E."/>
        </authorList>
    </citation>
    <scope>NUCLEOTIDE SEQUENCE</scope>
</reference>
<evidence type="ECO:0000313" key="2">
    <source>
        <dbReference type="EMBL" id="VAW24502.1"/>
    </source>
</evidence>
<dbReference type="InterPro" id="IPR011250">
    <property type="entry name" value="OMP/PagP_B-barrel"/>
</dbReference>
<dbReference type="InterPro" id="IPR025665">
    <property type="entry name" value="Beta-barrel_OMP_2"/>
</dbReference>
<feature type="domain" description="Outer membrane protein beta-barrel" evidence="1">
    <location>
        <begin position="1"/>
        <end position="97"/>
    </location>
</feature>
<dbReference type="SUPFAM" id="SSF56925">
    <property type="entry name" value="OMPA-like"/>
    <property type="match status" value="1"/>
</dbReference>
<accession>A0A3B0UD70</accession>
<evidence type="ECO:0000259" key="1">
    <source>
        <dbReference type="Pfam" id="PF13568"/>
    </source>
</evidence>